<dbReference type="OrthoDB" id="7180789at2"/>
<proteinExistence type="predicted"/>
<name>R0E793_CAUVI</name>
<evidence type="ECO:0000313" key="1">
    <source>
        <dbReference type="EMBL" id="ENZ81378.1"/>
    </source>
</evidence>
<dbReference type="RefSeq" id="WP_004620894.1">
    <property type="nucleotide sequence ID" value="NZ_APMP01000018.1"/>
</dbReference>
<dbReference type="STRING" id="1292034.OR37_02785"/>
<reference evidence="1 2" key="1">
    <citation type="journal article" date="2013" name="Genome Announc.">
        <title>Draft Genome Sequence for Caulobacter sp. Strain OR37, a Bacterium Tolerant to Heavy Metals.</title>
        <authorList>
            <person name="Utturkar S.M."/>
            <person name="Bollmann A."/>
            <person name="Brzoska R.M."/>
            <person name="Klingeman D.M."/>
            <person name="Epstein S.E."/>
            <person name="Palumbo A.V."/>
            <person name="Brown S.D."/>
        </authorList>
    </citation>
    <scope>NUCLEOTIDE SEQUENCE [LARGE SCALE GENOMIC DNA]</scope>
    <source>
        <strain evidence="1 2">OR37</strain>
    </source>
</reference>
<dbReference type="Proteomes" id="UP000013063">
    <property type="component" value="Unassembled WGS sequence"/>
</dbReference>
<dbReference type="PATRIC" id="fig|1292034.3.peg.2764"/>
<keyword evidence="2" id="KW-1185">Reference proteome</keyword>
<evidence type="ECO:0000313" key="2">
    <source>
        <dbReference type="Proteomes" id="UP000013063"/>
    </source>
</evidence>
<protein>
    <submittedName>
        <fullName evidence="1">Uncharacterized protein</fullName>
    </submittedName>
</protein>
<dbReference type="EMBL" id="APMP01000018">
    <property type="protein sequence ID" value="ENZ81378.1"/>
    <property type="molecule type" value="Genomic_DNA"/>
</dbReference>
<organism evidence="1 2">
    <name type="scientific">Caulobacter vibrioides OR37</name>
    <dbReference type="NCBI Taxonomy" id="1292034"/>
    <lineage>
        <taxon>Bacteria</taxon>
        <taxon>Pseudomonadati</taxon>
        <taxon>Pseudomonadota</taxon>
        <taxon>Alphaproteobacteria</taxon>
        <taxon>Caulobacterales</taxon>
        <taxon>Caulobacteraceae</taxon>
        <taxon>Caulobacter</taxon>
    </lineage>
</organism>
<gene>
    <name evidence="1" type="ORF">OR37_02785</name>
</gene>
<sequence>MTTINPYASTYAPGLTAGQTAAQRANQASVPGQTRDQSPTINTPAVNVTLSPAAQAALKAQTDSRSIDAVIADAKSQIAARLKAAGAASALSNGNSTIDLSDMDRRTLYAVASNQGGGFSTDQQVVAALGMRDQRDQALASPAAQARLTGDYASLYQTALDQMDAAGPEEKATSAWSDQRAALVEGRKQALARPGLAPSGIANDSVAAYMKDTGSVVAGAKTRDFGKVATDVRAALDKQYSLATQPTAAKDGQSGDIDFSRFDDRSLSAVALNQDDQFSGHEVAQAKAEVRARDSAAIQSDYQSSNQDPSSFGQALITRYAGMTTEERQAAGWTPAVYDKIVQLQNASEKLAQMFNANGAPGTTAGPPSLLDYM</sequence>
<dbReference type="eggNOG" id="ENOG50306AB">
    <property type="taxonomic scope" value="Bacteria"/>
</dbReference>
<accession>R0E793</accession>
<comment type="caution">
    <text evidence="1">The sequence shown here is derived from an EMBL/GenBank/DDBJ whole genome shotgun (WGS) entry which is preliminary data.</text>
</comment>
<dbReference type="AlphaFoldDB" id="R0E793"/>